<evidence type="ECO:0000313" key="2">
    <source>
        <dbReference type="EMBL" id="KAF2873659.1"/>
    </source>
</evidence>
<gene>
    <name evidence="2" type="ORF">BDV95DRAFT_350696</name>
</gene>
<proteinExistence type="predicted"/>
<keyword evidence="1" id="KW-0732">Signal</keyword>
<dbReference type="Proteomes" id="UP000481861">
    <property type="component" value="Unassembled WGS sequence"/>
</dbReference>
<dbReference type="EMBL" id="JAADJZ010000007">
    <property type="protein sequence ID" value="KAF2873659.1"/>
    <property type="molecule type" value="Genomic_DNA"/>
</dbReference>
<protein>
    <submittedName>
        <fullName evidence="2">Uncharacterized protein</fullName>
    </submittedName>
</protein>
<comment type="caution">
    <text evidence="2">The sequence shown here is derived from an EMBL/GenBank/DDBJ whole genome shotgun (WGS) entry which is preliminary data.</text>
</comment>
<keyword evidence="3" id="KW-1185">Reference proteome</keyword>
<feature type="chain" id="PRO_5028834952" evidence="1">
    <location>
        <begin position="17"/>
        <end position="132"/>
    </location>
</feature>
<feature type="signal peptide" evidence="1">
    <location>
        <begin position="1"/>
        <end position="16"/>
    </location>
</feature>
<dbReference type="AlphaFoldDB" id="A0A7C8MBH8"/>
<accession>A0A7C8MBH8</accession>
<evidence type="ECO:0000313" key="3">
    <source>
        <dbReference type="Proteomes" id="UP000481861"/>
    </source>
</evidence>
<name>A0A7C8MBH8_9PLEO</name>
<sequence>MVVVVVVVVVLKFLGAFVPCPLASSHVHQLHPMSASLRPMSASVVPCRSSPPTFLIGQACGPWRKSVDYSSSEVAALVSRDANYLATMGTVTQLDLGAVCMYQMVGFDFPSLAECLSELCGEGYHAGHQSPG</sequence>
<reference evidence="2 3" key="1">
    <citation type="submission" date="2020-01" db="EMBL/GenBank/DDBJ databases">
        <authorList>
            <consortium name="DOE Joint Genome Institute"/>
            <person name="Haridas S."/>
            <person name="Albert R."/>
            <person name="Binder M."/>
            <person name="Bloem J."/>
            <person name="Labutti K."/>
            <person name="Salamov A."/>
            <person name="Andreopoulos B."/>
            <person name="Baker S.E."/>
            <person name="Barry K."/>
            <person name="Bills G."/>
            <person name="Bluhm B.H."/>
            <person name="Cannon C."/>
            <person name="Castanera R."/>
            <person name="Culley D.E."/>
            <person name="Daum C."/>
            <person name="Ezra D."/>
            <person name="Gonzalez J.B."/>
            <person name="Henrissat B."/>
            <person name="Kuo A."/>
            <person name="Liang C."/>
            <person name="Lipzen A."/>
            <person name="Lutzoni F."/>
            <person name="Magnuson J."/>
            <person name="Mondo S."/>
            <person name="Nolan M."/>
            <person name="Ohm R."/>
            <person name="Pangilinan J."/>
            <person name="Park H.-J.H."/>
            <person name="Ramirez L."/>
            <person name="Alfaro M."/>
            <person name="Sun H."/>
            <person name="Tritt A."/>
            <person name="Yoshinaga Y."/>
            <person name="Zwiers L.-H.L."/>
            <person name="Turgeon B.G."/>
            <person name="Goodwin S.B."/>
            <person name="Spatafora J.W."/>
            <person name="Crous P.W."/>
            <person name="Grigoriev I.V."/>
        </authorList>
    </citation>
    <scope>NUCLEOTIDE SEQUENCE [LARGE SCALE GENOMIC DNA]</scope>
    <source>
        <strain evidence="2 3">CBS 611.86</strain>
    </source>
</reference>
<organism evidence="2 3">
    <name type="scientific">Massariosphaeria phaeospora</name>
    <dbReference type="NCBI Taxonomy" id="100035"/>
    <lineage>
        <taxon>Eukaryota</taxon>
        <taxon>Fungi</taxon>
        <taxon>Dikarya</taxon>
        <taxon>Ascomycota</taxon>
        <taxon>Pezizomycotina</taxon>
        <taxon>Dothideomycetes</taxon>
        <taxon>Pleosporomycetidae</taxon>
        <taxon>Pleosporales</taxon>
        <taxon>Pleosporales incertae sedis</taxon>
        <taxon>Massariosphaeria</taxon>
    </lineage>
</organism>
<evidence type="ECO:0000256" key="1">
    <source>
        <dbReference type="SAM" id="SignalP"/>
    </source>
</evidence>